<dbReference type="InterPro" id="IPR042100">
    <property type="entry name" value="Bug_dom1"/>
</dbReference>
<evidence type="ECO:0000256" key="1">
    <source>
        <dbReference type="ARBA" id="ARBA00006987"/>
    </source>
</evidence>
<dbReference type="EMBL" id="CADIJX010000001">
    <property type="protein sequence ID" value="CAB3628675.1"/>
    <property type="molecule type" value="Genomic_DNA"/>
</dbReference>
<protein>
    <recommendedName>
        <fullName evidence="5">Tripartite tricarboxylate transporter substrate binding protein</fullName>
    </recommendedName>
</protein>
<feature type="region of interest" description="Disordered" evidence="2">
    <location>
        <begin position="1"/>
        <end position="24"/>
    </location>
</feature>
<organism evidence="3 4">
    <name type="scientific">Achromobacter pestifer</name>
    <dbReference type="NCBI Taxonomy" id="1353889"/>
    <lineage>
        <taxon>Bacteria</taxon>
        <taxon>Pseudomonadati</taxon>
        <taxon>Pseudomonadota</taxon>
        <taxon>Betaproteobacteria</taxon>
        <taxon>Burkholderiales</taxon>
        <taxon>Alcaligenaceae</taxon>
        <taxon>Achromobacter</taxon>
    </lineage>
</organism>
<dbReference type="PANTHER" id="PTHR42928:SF5">
    <property type="entry name" value="BLR1237 PROTEIN"/>
    <property type="match status" value="1"/>
</dbReference>
<dbReference type="CDD" id="cd13578">
    <property type="entry name" value="PBP2_Bug27"/>
    <property type="match status" value="1"/>
</dbReference>
<dbReference type="PIRSF" id="PIRSF017082">
    <property type="entry name" value="YflP"/>
    <property type="match status" value="1"/>
</dbReference>
<evidence type="ECO:0008006" key="5">
    <source>
        <dbReference type="Google" id="ProtNLM"/>
    </source>
</evidence>
<evidence type="ECO:0000313" key="3">
    <source>
        <dbReference type="EMBL" id="CAB3628675.1"/>
    </source>
</evidence>
<dbReference type="RefSeq" id="WP_246288139.1">
    <property type="nucleotide sequence ID" value="NZ_CADIJX010000001.1"/>
</dbReference>
<dbReference type="AlphaFoldDB" id="A0A6S6Z3S0"/>
<dbReference type="Gene3D" id="3.40.190.10">
    <property type="entry name" value="Periplasmic binding protein-like II"/>
    <property type="match status" value="1"/>
</dbReference>
<reference evidence="3 4" key="1">
    <citation type="submission" date="2020-04" db="EMBL/GenBank/DDBJ databases">
        <authorList>
            <person name="De Canck E."/>
        </authorList>
    </citation>
    <scope>NUCLEOTIDE SEQUENCE [LARGE SCALE GENOMIC DNA]</scope>
    <source>
        <strain evidence="3 4">LMG 3431</strain>
    </source>
</reference>
<evidence type="ECO:0000256" key="2">
    <source>
        <dbReference type="SAM" id="MobiDB-lite"/>
    </source>
</evidence>
<keyword evidence="4" id="KW-1185">Reference proteome</keyword>
<dbReference type="Gene3D" id="3.40.190.150">
    <property type="entry name" value="Bordetella uptake gene, domain 1"/>
    <property type="match status" value="1"/>
</dbReference>
<gene>
    <name evidence="3" type="ORF">LMG3431_00749</name>
</gene>
<dbReference type="PANTHER" id="PTHR42928">
    <property type="entry name" value="TRICARBOXYLATE-BINDING PROTEIN"/>
    <property type="match status" value="1"/>
</dbReference>
<dbReference type="InterPro" id="IPR005064">
    <property type="entry name" value="BUG"/>
</dbReference>
<dbReference type="Pfam" id="PF03401">
    <property type="entry name" value="TctC"/>
    <property type="match status" value="1"/>
</dbReference>
<comment type="similarity">
    <text evidence="1">Belongs to the UPF0065 (bug) family.</text>
</comment>
<accession>A0A6S6Z3S0</accession>
<evidence type="ECO:0000313" key="4">
    <source>
        <dbReference type="Proteomes" id="UP000494108"/>
    </source>
</evidence>
<dbReference type="SUPFAM" id="SSF53850">
    <property type="entry name" value="Periplasmic binding protein-like II"/>
    <property type="match status" value="1"/>
</dbReference>
<sequence length="362" mass="38076">MRDAIRRGRAQPVRMTAAKAATTDTTVTPTFPRRHALTAGLTLALAAPLWALGGAAHAQDGPYPSKPVTILVGFPPGTATDTVARMLAERLAQRMGQQFIVENKPGAGGSIAAGLGARAKPDGYTLMIGASAPQAINPHVYPNLNYDARKDFAPIGLITWLPYLFVVSADNPAHDLKEFLAAAKARPNQLTYATTGIGTTSHLVTAVLLSKAGASMVHVPYKGSSQAQTDIVGGRTTATFDTMVSSLAMVKSGRLKALAVSTPERVAMLPDVKTVAEQGYPGFDMGAWLGLIAPAGIPPAIQDRLSREMNAVLADTTVRDKLGDLGAQVRTTPTPAAFGAMMKTEYDSWGAIVRDFNVKATD</sequence>
<dbReference type="Proteomes" id="UP000494108">
    <property type="component" value="Unassembled WGS sequence"/>
</dbReference>
<name>A0A6S6Z3S0_9BURK</name>
<proteinExistence type="inferred from homology"/>